<dbReference type="EMBL" id="CAJVQB010013162">
    <property type="protein sequence ID" value="CAG8760304.1"/>
    <property type="molecule type" value="Genomic_DNA"/>
</dbReference>
<dbReference type="Proteomes" id="UP000789901">
    <property type="component" value="Unassembled WGS sequence"/>
</dbReference>
<evidence type="ECO:0000313" key="2">
    <source>
        <dbReference type="Proteomes" id="UP000789901"/>
    </source>
</evidence>
<organism evidence="1 2">
    <name type="scientific">Gigaspora margarita</name>
    <dbReference type="NCBI Taxonomy" id="4874"/>
    <lineage>
        <taxon>Eukaryota</taxon>
        <taxon>Fungi</taxon>
        <taxon>Fungi incertae sedis</taxon>
        <taxon>Mucoromycota</taxon>
        <taxon>Glomeromycotina</taxon>
        <taxon>Glomeromycetes</taxon>
        <taxon>Diversisporales</taxon>
        <taxon>Gigasporaceae</taxon>
        <taxon>Gigaspora</taxon>
    </lineage>
</organism>
<protein>
    <submittedName>
        <fullName evidence="1">16812_t:CDS:1</fullName>
    </submittedName>
</protein>
<name>A0ABN7VDE5_GIGMA</name>
<evidence type="ECO:0000313" key="1">
    <source>
        <dbReference type="EMBL" id="CAG8760304.1"/>
    </source>
</evidence>
<sequence length="47" mass="5417">ITTSNQKQDFAKLEWNHTLRSWAVPGPCPELAELNCSPMLTFYNKVH</sequence>
<keyword evidence="2" id="KW-1185">Reference proteome</keyword>
<comment type="caution">
    <text evidence="1">The sequence shown here is derived from an EMBL/GenBank/DDBJ whole genome shotgun (WGS) entry which is preliminary data.</text>
</comment>
<proteinExistence type="predicted"/>
<reference evidence="1 2" key="1">
    <citation type="submission" date="2021-06" db="EMBL/GenBank/DDBJ databases">
        <authorList>
            <person name="Kallberg Y."/>
            <person name="Tangrot J."/>
            <person name="Rosling A."/>
        </authorList>
    </citation>
    <scope>NUCLEOTIDE SEQUENCE [LARGE SCALE GENOMIC DNA]</scope>
    <source>
        <strain evidence="1 2">120-4 pot B 10/14</strain>
    </source>
</reference>
<gene>
    <name evidence="1" type="ORF">GMARGA_LOCUS17393</name>
</gene>
<accession>A0ABN7VDE5</accession>
<feature type="non-terminal residue" evidence="1">
    <location>
        <position position="1"/>
    </location>
</feature>